<dbReference type="GO" id="GO:0034045">
    <property type="term" value="C:phagophore assembly site membrane"/>
    <property type="evidence" value="ECO:0007669"/>
    <property type="project" value="UniProtKB-SubCell"/>
</dbReference>
<dbReference type="CDD" id="cd00180">
    <property type="entry name" value="PKc"/>
    <property type="match status" value="1"/>
</dbReference>
<keyword evidence="7" id="KW-0067">ATP-binding</keyword>
<evidence type="ECO:0000256" key="4">
    <source>
        <dbReference type="ARBA" id="ARBA00022679"/>
    </source>
</evidence>
<dbReference type="GO" id="GO:0000045">
    <property type="term" value="P:autophagosome assembly"/>
    <property type="evidence" value="ECO:0007669"/>
    <property type="project" value="TreeGrafter"/>
</dbReference>
<dbReference type="GO" id="GO:0005829">
    <property type="term" value="C:cytosol"/>
    <property type="evidence" value="ECO:0007669"/>
    <property type="project" value="TreeGrafter"/>
</dbReference>
<dbReference type="SUPFAM" id="SSF56112">
    <property type="entry name" value="Protein kinase-like (PK-like)"/>
    <property type="match status" value="1"/>
</dbReference>
<keyword evidence="5" id="KW-0547">Nucleotide-binding</keyword>
<feature type="domain" description="Protein kinase" evidence="12">
    <location>
        <begin position="29"/>
        <end position="313"/>
    </location>
</feature>
<dbReference type="GO" id="GO:0005776">
    <property type="term" value="C:autophagosome"/>
    <property type="evidence" value="ECO:0007669"/>
    <property type="project" value="TreeGrafter"/>
</dbReference>
<evidence type="ECO:0000256" key="8">
    <source>
        <dbReference type="ARBA" id="ARBA00030237"/>
    </source>
</evidence>
<proteinExistence type="predicted"/>
<dbReference type="EC" id="2.7.11.1" evidence="2"/>
<accession>A0A9P4GFC2</accession>
<dbReference type="AlphaFoldDB" id="A0A9P4GFC2"/>
<evidence type="ECO:0000256" key="3">
    <source>
        <dbReference type="ARBA" id="ARBA00022527"/>
    </source>
</evidence>
<keyword evidence="4" id="KW-0808">Transferase</keyword>
<comment type="catalytic activity">
    <reaction evidence="9">
        <text>L-threonyl-[protein] + ATP = O-phospho-L-threonyl-[protein] + ADP + H(+)</text>
        <dbReference type="Rhea" id="RHEA:46608"/>
        <dbReference type="Rhea" id="RHEA-COMP:11060"/>
        <dbReference type="Rhea" id="RHEA-COMP:11605"/>
        <dbReference type="ChEBI" id="CHEBI:15378"/>
        <dbReference type="ChEBI" id="CHEBI:30013"/>
        <dbReference type="ChEBI" id="CHEBI:30616"/>
        <dbReference type="ChEBI" id="CHEBI:61977"/>
        <dbReference type="ChEBI" id="CHEBI:456216"/>
        <dbReference type="EC" id="2.7.11.1"/>
    </reaction>
</comment>
<dbReference type="GO" id="GO:0010506">
    <property type="term" value="P:regulation of autophagy"/>
    <property type="evidence" value="ECO:0007669"/>
    <property type="project" value="InterPro"/>
</dbReference>
<evidence type="ECO:0000256" key="1">
    <source>
        <dbReference type="ARBA" id="ARBA00004623"/>
    </source>
</evidence>
<dbReference type="GO" id="GO:0005524">
    <property type="term" value="F:ATP binding"/>
    <property type="evidence" value="ECO:0007669"/>
    <property type="project" value="UniProtKB-KW"/>
</dbReference>
<dbReference type="InterPro" id="IPR011009">
    <property type="entry name" value="Kinase-like_dom_sf"/>
</dbReference>
<dbReference type="PANTHER" id="PTHR24348:SF22">
    <property type="entry name" value="NON-SPECIFIC SERINE_THREONINE PROTEIN KINASE"/>
    <property type="match status" value="1"/>
</dbReference>
<dbReference type="PROSITE" id="PS50011">
    <property type="entry name" value="PROTEIN_KINASE_DOM"/>
    <property type="match status" value="1"/>
</dbReference>
<dbReference type="OrthoDB" id="10252171at2759"/>
<dbReference type="InterPro" id="IPR045269">
    <property type="entry name" value="Atg1-like"/>
</dbReference>
<feature type="coiled-coil region" evidence="11">
    <location>
        <begin position="341"/>
        <end position="373"/>
    </location>
</feature>
<evidence type="ECO:0000256" key="6">
    <source>
        <dbReference type="ARBA" id="ARBA00022777"/>
    </source>
</evidence>
<keyword evidence="11" id="KW-0175">Coiled coil</keyword>
<organism evidence="13 14">
    <name type="scientific">Cucurbitaria berberidis CBS 394.84</name>
    <dbReference type="NCBI Taxonomy" id="1168544"/>
    <lineage>
        <taxon>Eukaryota</taxon>
        <taxon>Fungi</taxon>
        <taxon>Dikarya</taxon>
        <taxon>Ascomycota</taxon>
        <taxon>Pezizomycotina</taxon>
        <taxon>Dothideomycetes</taxon>
        <taxon>Pleosporomycetidae</taxon>
        <taxon>Pleosporales</taxon>
        <taxon>Pleosporineae</taxon>
        <taxon>Cucurbitariaceae</taxon>
        <taxon>Cucurbitaria</taxon>
    </lineage>
</organism>
<evidence type="ECO:0000256" key="11">
    <source>
        <dbReference type="SAM" id="Coils"/>
    </source>
</evidence>
<evidence type="ECO:0000256" key="5">
    <source>
        <dbReference type="ARBA" id="ARBA00022741"/>
    </source>
</evidence>
<evidence type="ECO:0000313" key="14">
    <source>
        <dbReference type="Proteomes" id="UP000800039"/>
    </source>
</evidence>
<dbReference type="Proteomes" id="UP000800039">
    <property type="component" value="Unassembled WGS sequence"/>
</dbReference>
<evidence type="ECO:0000256" key="7">
    <source>
        <dbReference type="ARBA" id="ARBA00022840"/>
    </source>
</evidence>
<dbReference type="GeneID" id="63853416"/>
<sequence>MDLTQVQLPAETCCLRNFATEEDVPYTNPSQLPDLGEGSYGKVDIVKAADRPGSQDNRIFARKEFHHKDRFDSSSKSAAQQNLERELDIYNQLEKEQPTKHRVRIIDAYTVGMKQFFLIMHPVAEGKTLQDNLRNFAFARERRSVDEVIIFRRAIGCLTVAIASLHDKGFRHRDLHPGNILLHSGEILICDFGASLHTQYKQRSTTSTDFPPKMERYAAPEVISSLGERNKMADVFSLGAILFEIVFAIHGRRELAESIKDGGYRYEARLDEVRRMCDSSAANPEMLWYIRSMLARNPSDRLSAKTVASHFLNLLESDTGPLMCSDCQKWLRQTGEPQRLLDELQEKRDRFRRQAELQERREERDDLKELLIKRTRSF</sequence>
<name>A0A9P4GFC2_9PLEO</name>
<dbReference type="EMBL" id="ML976617">
    <property type="protein sequence ID" value="KAF1844441.1"/>
    <property type="molecule type" value="Genomic_DNA"/>
</dbReference>
<comment type="catalytic activity">
    <reaction evidence="10">
        <text>L-seryl-[protein] + ATP = O-phospho-L-seryl-[protein] + ADP + H(+)</text>
        <dbReference type="Rhea" id="RHEA:17989"/>
        <dbReference type="Rhea" id="RHEA-COMP:9863"/>
        <dbReference type="Rhea" id="RHEA-COMP:11604"/>
        <dbReference type="ChEBI" id="CHEBI:15378"/>
        <dbReference type="ChEBI" id="CHEBI:29999"/>
        <dbReference type="ChEBI" id="CHEBI:30616"/>
        <dbReference type="ChEBI" id="CHEBI:83421"/>
        <dbReference type="ChEBI" id="CHEBI:456216"/>
        <dbReference type="EC" id="2.7.11.1"/>
    </reaction>
</comment>
<keyword evidence="14" id="KW-1185">Reference proteome</keyword>
<dbReference type="RefSeq" id="XP_040787004.1">
    <property type="nucleotide sequence ID" value="XM_040936165.1"/>
</dbReference>
<dbReference type="InterPro" id="IPR000719">
    <property type="entry name" value="Prot_kinase_dom"/>
</dbReference>
<reference evidence="13" key="1">
    <citation type="submission" date="2020-01" db="EMBL/GenBank/DDBJ databases">
        <authorList>
            <consortium name="DOE Joint Genome Institute"/>
            <person name="Haridas S."/>
            <person name="Albert R."/>
            <person name="Binder M."/>
            <person name="Bloem J."/>
            <person name="Labutti K."/>
            <person name="Salamov A."/>
            <person name="Andreopoulos B."/>
            <person name="Baker S.E."/>
            <person name="Barry K."/>
            <person name="Bills G."/>
            <person name="Bluhm B.H."/>
            <person name="Cannon C."/>
            <person name="Castanera R."/>
            <person name="Culley D.E."/>
            <person name="Daum C."/>
            <person name="Ezra D."/>
            <person name="Gonzalez J.B."/>
            <person name="Henrissat B."/>
            <person name="Kuo A."/>
            <person name="Liang C."/>
            <person name="Lipzen A."/>
            <person name="Lutzoni F."/>
            <person name="Magnuson J."/>
            <person name="Mondo S."/>
            <person name="Nolan M."/>
            <person name="Ohm R."/>
            <person name="Pangilinan J."/>
            <person name="Park H.-J."/>
            <person name="Ramirez L."/>
            <person name="Alfaro M."/>
            <person name="Sun H."/>
            <person name="Tritt A."/>
            <person name="Yoshinaga Y."/>
            <person name="Zwiers L.-H."/>
            <person name="Turgeon B.G."/>
            <person name="Goodwin S.B."/>
            <person name="Spatafora J.W."/>
            <person name="Crous P.W."/>
            <person name="Grigoriev I.V."/>
        </authorList>
    </citation>
    <scope>NUCLEOTIDE SEQUENCE</scope>
    <source>
        <strain evidence="13">CBS 394.84</strain>
    </source>
</reference>
<comment type="caution">
    <text evidence="13">The sequence shown here is derived from an EMBL/GenBank/DDBJ whole genome shotgun (WGS) entry which is preliminary data.</text>
</comment>
<evidence type="ECO:0000256" key="2">
    <source>
        <dbReference type="ARBA" id="ARBA00012513"/>
    </source>
</evidence>
<evidence type="ECO:0000256" key="10">
    <source>
        <dbReference type="ARBA" id="ARBA00048679"/>
    </source>
</evidence>
<dbReference type="GO" id="GO:0004674">
    <property type="term" value="F:protein serine/threonine kinase activity"/>
    <property type="evidence" value="ECO:0007669"/>
    <property type="project" value="UniProtKB-KW"/>
</dbReference>
<comment type="subcellular location">
    <subcellularLocation>
        <location evidence="1">Preautophagosomal structure membrane</location>
        <topology evidence="1">Peripheral membrane protein</topology>
    </subcellularLocation>
</comment>
<dbReference type="PANTHER" id="PTHR24348">
    <property type="entry name" value="SERINE/THREONINE-PROTEIN KINASE UNC-51-RELATED"/>
    <property type="match status" value="1"/>
</dbReference>
<keyword evidence="3" id="KW-0723">Serine/threonine-protein kinase</keyword>
<dbReference type="Gene3D" id="1.10.510.10">
    <property type="entry name" value="Transferase(Phosphotransferase) domain 1"/>
    <property type="match status" value="1"/>
</dbReference>
<evidence type="ECO:0000313" key="13">
    <source>
        <dbReference type="EMBL" id="KAF1844441.1"/>
    </source>
</evidence>
<dbReference type="Pfam" id="PF00069">
    <property type="entry name" value="Pkinase"/>
    <property type="match status" value="1"/>
</dbReference>
<protein>
    <recommendedName>
        <fullName evidence="2">non-specific serine/threonine protein kinase</fullName>
        <ecNumber evidence="2">2.7.11.1</ecNumber>
    </recommendedName>
    <alternativeName>
        <fullName evidence="8">Autophagy-related protein 1</fullName>
    </alternativeName>
</protein>
<keyword evidence="6 13" id="KW-0418">Kinase</keyword>
<evidence type="ECO:0000259" key="12">
    <source>
        <dbReference type="PROSITE" id="PS50011"/>
    </source>
</evidence>
<gene>
    <name evidence="13" type="ORF">K460DRAFT_397537</name>
</gene>
<evidence type="ECO:0000256" key="9">
    <source>
        <dbReference type="ARBA" id="ARBA00047899"/>
    </source>
</evidence>